<protein>
    <submittedName>
        <fullName evidence="1">Uncharacterized protein</fullName>
    </submittedName>
</protein>
<dbReference type="Proteomes" id="UP000244803">
    <property type="component" value="Chromosome 2"/>
</dbReference>
<proteinExistence type="predicted"/>
<name>A0A976QW82_THEOR</name>
<evidence type="ECO:0000313" key="1">
    <source>
        <dbReference type="EMBL" id="UKJ90446.1"/>
    </source>
</evidence>
<gene>
    <name evidence="1" type="ORF">MACJ_001379</name>
</gene>
<sequence length="406" mass="46401">MLLLSKFRSNWLKLPSLSVLNTNRPIFLYLFSPHGHENPSFLNVFSESKDFANSVKNFAIDCYSSDVSSVPCNVIDKLEVTTVPVVLGILNGRKLGEVLNNGNHDSLLKLCDKLKTFSRPSESEYFRNMRELIKDGNLNNLRANLSFVKNNMVKEMESDPALFKLVSEASIICQDDKQVNLRDLLSDLDKINTILNTLETRRLSGEYTGESSKDYLTNLSGLLNKYLPHSSDPNHEDRMISTGGNDIKFLKMGELRSCHLVRVRILNLISVKHFLDRNINESMQYSLEAYKANVRNLQRDFVTEDEFNSCGSREVLGSLFTLFDPNDESLLRARSEVENVIGPRFPGAFPVSTKPKGGVTKKRRGFGGRYIWQGMEYRPKKYKPKNIKRYLNEWRCVQDSNTPSFN</sequence>
<dbReference type="EMBL" id="CP056068">
    <property type="protein sequence ID" value="UKJ90446.1"/>
    <property type="molecule type" value="Genomic_DNA"/>
</dbReference>
<dbReference type="OrthoDB" id="365521at2759"/>
<evidence type="ECO:0000313" key="2">
    <source>
        <dbReference type="Proteomes" id="UP000244803"/>
    </source>
</evidence>
<accession>A0A976QW82</accession>
<reference evidence="1" key="1">
    <citation type="submission" date="2022-07" db="EMBL/GenBank/DDBJ databases">
        <title>Evaluation of T. orientalis genome assembly methods using nanopore sequencing and analysis of variation between genomes.</title>
        <authorList>
            <person name="Yam J."/>
            <person name="Micallef M.L."/>
            <person name="Liu M."/>
            <person name="Djordjevic S.P."/>
            <person name="Bogema D.R."/>
            <person name="Jenkins C."/>
        </authorList>
    </citation>
    <scope>NUCLEOTIDE SEQUENCE</scope>
    <source>
        <strain evidence="1">Fish Creek</strain>
    </source>
</reference>
<dbReference type="AlphaFoldDB" id="A0A976QW82"/>
<organism evidence="1 2">
    <name type="scientific">Theileria orientalis</name>
    <dbReference type="NCBI Taxonomy" id="68886"/>
    <lineage>
        <taxon>Eukaryota</taxon>
        <taxon>Sar</taxon>
        <taxon>Alveolata</taxon>
        <taxon>Apicomplexa</taxon>
        <taxon>Aconoidasida</taxon>
        <taxon>Piroplasmida</taxon>
        <taxon>Theileriidae</taxon>
        <taxon>Theileria</taxon>
    </lineage>
</organism>